<dbReference type="Proteomes" id="UP000887116">
    <property type="component" value="Unassembled WGS sequence"/>
</dbReference>
<evidence type="ECO:0000256" key="1">
    <source>
        <dbReference type="SAM" id="MobiDB-lite"/>
    </source>
</evidence>
<feature type="compositionally biased region" description="Low complexity" evidence="1">
    <location>
        <begin position="1"/>
        <end position="18"/>
    </location>
</feature>
<reference evidence="2" key="1">
    <citation type="submission" date="2020-07" db="EMBL/GenBank/DDBJ databases">
        <title>Multicomponent nature underlies the extraordinary mechanical properties of spider dragline silk.</title>
        <authorList>
            <person name="Kono N."/>
            <person name="Nakamura H."/>
            <person name="Mori M."/>
            <person name="Yoshida Y."/>
            <person name="Ohtoshi R."/>
            <person name="Malay A.D."/>
            <person name="Moran D.A.P."/>
            <person name="Tomita M."/>
            <person name="Numata K."/>
            <person name="Arakawa K."/>
        </authorList>
    </citation>
    <scope>NUCLEOTIDE SEQUENCE</scope>
</reference>
<protein>
    <submittedName>
        <fullName evidence="2">Integrase_H2C2 domain-containing protein</fullName>
    </submittedName>
</protein>
<feature type="region of interest" description="Disordered" evidence="1">
    <location>
        <begin position="239"/>
        <end position="263"/>
    </location>
</feature>
<feature type="region of interest" description="Disordered" evidence="1">
    <location>
        <begin position="1"/>
        <end position="20"/>
    </location>
</feature>
<dbReference type="AlphaFoldDB" id="A0A8X6L7X1"/>
<keyword evidence="3" id="KW-1185">Reference proteome</keyword>
<gene>
    <name evidence="2" type="primary">AVEN_170510_1</name>
    <name evidence="2" type="ORF">TNCT_542331</name>
</gene>
<dbReference type="OrthoDB" id="6447727at2759"/>
<accession>A0A8X6L7X1</accession>
<dbReference type="PANTHER" id="PTHR46888">
    <property type="entry name" value="ZINC KNUCKLE DOMAINCONTAINING PROTEIN-RELATED"/>
    <property type="match status" value="1"/>
</dbReference>
<proteinExistence type="predicted"/>
<organism evidence="2 3">
    <name type="scientific">Trichonephila clavata</name>
    <name type="common">Joro spider</name>
    <name type="synonym">Nephila clavata</name>
    <dbReference type="NCBI Taxonomy" id="2740835"/>
    <lineage>
        <taxon>Eukaryota</taxon>
        <taxon>Metazoa</taxon>
        <taxon>Ecdysozoa</taxon>
        <taxon>Arthropoda</taxon>
        <taxon>Chelicerata</taxon>
        <taxon>Arachnida</taxon>
        <taxon>Araneae</taxon>
        <taxon>Araneomorphae</taxon>
        <taxon>Entelegynae</taxon>
        <taxon>Araneoidea</taxon>
        <taxon>Nephilidae</taxon>
        <taxon>Trichonephila</taxon>
    </lineage>
</organism>
<evidence type="ECO:0000313" key="2">
    <source>
        <dbReference type="EMBL" id="GFR00986.1"/>
    </source>
</evidence>
<name>A0A8X6L7X1_TRICU</name>
<evidence type="ECO:0000313" key="3">
    <source>
        <dbReference type="Proteomes" id="UP000887116"/>
    </source>
</evidence>
<dbReference type="EMBL" id="BMAO01035072">
    <property type="protein sequence ID" value="GFR00986.1"/>
    <property type="molecule type" value="Genomic_DNA"/>
</dbReference>
<dbReference type="PANTHER" id="PTHR46888:SF1">
    <property type="entry name" value="RIBONUCLEASE H"/>
    <property type="match status" value="1"/>
</dbReference>
<feature type="compositionally biased region" description="Basic and acidic residues" evidence="1">
    <location>
        <begin position="241"/>
        <end position="263"/>
    </location>
</feature>
<sequence>MKSPSSKLGGSSPLSAASDTPGTAVEVASFCVICISEPSSESFSSIAEVSPSERVEVGGGSDCSERCFFPWPPGGGEPVARLVFLSFLGLGAKAAVGTRELFSRSSFAKKEKVAEDRWVSQLIPLLPMEIAEIVVKEPPEIGDDYPHIKNLLLARFQLTPVALRDKFESHQRRPDTWDSFKEDKSLAQKLDHFEAIKRVHKKPGLSKTWERMTYDKPSLESKNKLANFSGKGRNVGSLNRDSIRHEVSHGSSQIRREGLRGSESQFEKRKPIIFYYCNEAGHIKPACPRLRKNNFETIATINVNTGDEDPFKNFRVNMEINGVDRVCLRDLGSAIDVCARSWINENDLLGEYVWVKSPLDEVCHCLPLAKIKITTKRGEFYTKAAIKQDKCDFDMYILGNRTAELIEASDQGVQLINAVVTRSKGICPSLERGKETSYGVLNENRAKLAELVSPSEGDEKDSLEIPAFEGGGEMSLAELKGSEFIEEQRKCLDLKQLWDKAQTEGDTV</sequence>
<comment type="caution">
    <text evidence="2">The sequence shown here is derived from an EMBL/GenBank/DDBJ whole genome shotgun (WGS) entry which is preliminary data.</text>
</comment>